<dbReference type="GeneID" id="79716222"/>
<reference evidence="2" key="1">
    <citation type="submission" date="2022-03" db="EMBL/GenBank/DDBJ databases">
        <title>ESBL-producing Moellerella wisconsensis and Escherichia marmotae isolated from wild game meat.</title>
        <authorList>
            <person name="Biggel M."/>
        </authorList>
    </citation>
    <scope>NUCLEOTIDE SEQUENCE</scope>
    <source>
        <strain evidence="2">W51</strain>
    </source>
</reference>
<dbReference type="AlphaFoldDB" id="A0A9Q8Q3A8"/>
<evidence type="ECO:0000313" key="2">
    <source>
        <dbReference type="EMBL" id="UNH31376.1"/>
    </source>
</evidence>
<dbReference type="Proteomes" id="UP000829116">
    <property type="component" value="Chromosome"/>
</dbReference>
<evidence type="ECO:0000256" key="1">
    <source>
        <dbReference type="SAM" id="SignalP"/>
    </source>
</evidence>
<feature type="chain" id="PRO_5040487285" evidence="1">
    <location>
        <begin position="22"/>
        <end position="211"/>
    </location>
</feature>
<organism evidence="2 3">
    <name type="scientific">Moellerella wisconsensis</name>
    <dbReference type="NCBI Taxonomy" id="158849"/>
    <lineage>
        <taxon>Bacteria</taxon>
        <taxon>Pseudomonadati</taxon>
        <taxon>Pseudomonadota</taxon>
        <taxon>Gammaproteobacteria</taxon>
        <taxon>Enterobacterales</taxon>
        <taxon>Morganellaceae</taxon>
        <taxon>Moellerella</taxon>
    </lineage>
</organism>
<sequence>MKLLKTFIIYLSMLYSLSVLAHPHSFITLETEFEVHDQQLTGFSFSWKIDPITSADILYELSNVKPSDNQWKKQAADIMANILSQNYFSELYHQKKKVQFKTLPNRYSLQRKGSQLVFNFSVSLAKPIQLQQNQFELLTYDPTFFIDMSYPKQDAIHLPIEMAAVCEIQLNNSKPPQSAIEYAISLDNQDIPEKEMNLGLQFAQRVKIECR</sequence>
<name>A0A9Q8Q3A8_9GAMM</name>
<evidence type="ECO:0000313" key="3">
    <source>
        <dbReference type="Proteomes" id="UP000829116"/>
    </source>
</evidence>
<dbReference type="InterPro" id="IPR010412">
    <property type="entry name" value="DUF1007"/>
</dbReference>
<dbReference type="Pfam" id="PF06226">
    <property type="entry name" value="DUF1007"/>
    <property type="match status" value="1"/>
</dbReference>
<gene>
    <name evidence="2" type="ORF">MNY72_03385</name>
</gene>
<dbReference type="RefSeq" id="WP_241501415.1">
    <property type="nucleotide sequence ID" value="NZ_CAWQWL010000001.1"/>
</dbReference>
<dbReference type="InterPro" id="IPR016537">
    <property type="entry name" value="UCP008159_ABC"/>
</dbReference>
<proteinExistence type="predicted"/>
<accession>A0A9Q8Q3A8</accession>
<protein>
    <submittedName>
        <fullName evidence="2">DUF1007 family protein</fullName>
    </submittedName>
</protein>
<dbReference type="PIRSF" id="PIRSF008159">
    <property type="entry name" value="UCP008159_ABC"/>
    <property type="match status" value="1"/>
</dbReference>
<feature type="signal peptide" evidence="1">
    <location>
        <begin position="1"/>
        <end position="21"/>
    </location>
</feature>
<keyword evidence="1" id="KW-0732">Signal</keyword>
<dbReference type="EMBL" id="CP093245">
    <property type="protein sequence ID" value="UNH31376.1"/>
    <property type="molecule type" value="Genomic_DNA"/>
</dbReference>